<keyword evidence="5" id="KW-1185">Reference proteome</keyword>
<sequence length="224" mass="22575">MRVSSDRIGTREGTKTRESSGASRAAFGGSAWARKFPPRRRRRAIALALALLAAAIAVRDLAAPDAGTVPAVVAAKDVEAGAPLTETDVEVAAIPAELLPDRAIADVGDVIGSAPAGPLARGEILTEPRFAGMALAEALTGMDDARIVAVSPRDSGLTQMLRTGDVVDVLAPGPEAGSARPVANGARVVLADDDGVVLLALPPGAAATVASAGLDLPLTLVLSR</sequence>
<proteinExistence type="predicted"/>
<gene>
    <name evidence="4" type="ORF">ACFORJ_08600</name>
</gene>
<accession>A0ABV7ZQ49</accession>
<feature type="domain" description="SAF" evidence="3">
    <location>
        <begin position="69"/>
        <end position="131"/>
    </location>
</feature>
<name>A0ABV7ZQ49_9CORY</name>
<evidence type="ECO:0000259" key="3">
    <source>
        <dbReference type="SMART" id="SM00858"/>
    </source>
</evidence>
<dbReference type="InterPro" id="IPR013974">
    <property type="entry name" value="SAF"/>
</dbReference>
<dbReference type="Proteomes" id="UP001595751">
    <property type="component" value="Unassembled WGS sequence"/>
</dbReference>
<keyword evidence="2" id="KW-0812">Transmembrane</keyword>
<evidence type="ECO:0000256" key="2">
    <source>
        <dbReference type="SAM" id="Phobius"/>
    </source>
</evidence>
<dbReference type="SMART" id="SM00858">
    <property type="entry name" value="SAF"/>
    <property type="match status" value="1"/>
</dbReference>
<feature type="transmembrane region" description="Helical" evidence="2">
    <location>
        <begin position="44"/>
        <end position="62"/>
    </location>
</feature>
<evidence type="ECO:0000256" key="1">
    <source>
        <dbReference type="SAM" id="MobiDB-lite"/>
    </source>
</evidence>
<reference evidence="5" key="1">
    <citation type="journal article" date="2019" name="Int. J. Syst. Evol. Microbiol.">
        <title>The Global Catalogue of Microorganisms (GCM) 10K type strain sequencing project: providing services to taxonomists for standard genome sequencing and annotation.</title>
        <authorList>
            <consortium name="The Broad Institute Genomics Platform"/>
            <consortium name="The Broad Institute Genome Sequencing Center for Infectious Disease"/>
            <person name="Wu L."/>
            <person name="Ma J."/>
        </authorList>
    </citation>
    <scope>NUCLEOTIDE SEQUENCE [LARGE SCALE GENOMIC DNA]</scope>
    <source>
        <strain evidence="5">CCUG 53252</strain>
    </source>
</reference>
<feature type="region of interest" description="Disordered" evidence="1">
    <location>
        <begin position="1"/>
        <end position="24"/>
    </location>
</feature>
<dbReference type="Pfam" id="PF08666">
    <property type="entry name" value="SAF"/>
    <property type="match status" value="1"/>
</dbReference>
<dbReference type="Gene3D" id="3.90.1210.10">
    <property type="entry name" value="Antifreeze-like/N-acetylneuraminic acid synthase C-terminal domain"/>
    <property type="match status" value="1"/>
</dbReference>
<evidence type="ECO:0000313" key="5">
    <source>
        <dbReference type="Proteomes" id="UP001595751"/>
    </source>
</evidence>
<dbReference type="RefSeq" id="WP_290289759.1">
    <property type="nucleotide sequence ID" value="NZ_CP047211.1"/>
</dbReference>
<dbReference type="CDD" id="cd11614">
    <property type="entry name" value="SAF_CpaB_FlgA_like"/>
    <property type="match status" value="1"/>
</dbReference>
<organism evidence="4 5">
    <name type="scientific">Corynebacterium hansenii</name>
    <dbReference type="NCBI Taxonomy" id="394964"/>
    <lineage>
        <taxon>Bacteria</taxon>
        <taxon>Bacillati</taxon>
        <taxon>Actinomycetota</taxon>
        <taxon>Actinomycetes</taxon>
        <taxon>Mycobacteriales</taxon>
        <taxon>Corynebacteriaceae</taxon>
        <taxon>Corynebacterium</taxon>
    </lineage>
</organism>
<feature type="compositionally biased region" description="Basic and acidic residues" evidence="1">
    <location>
        <begin position="1"/>
        <end position="18"/>
    </location>
</feature>
<protein>
    <submittedName>
        <fullName evidence="4">SAF domain-containing protein</fullName>
    </submittedName>
</protein>
<keyword evidence="2" id="KW-1133">Transmembrane helix</keyword>
<evidence type="ECO:0000313" key="4">
    <source>
        <dbReference type="EMBL" id="MFC3850221.1"/>
    </source>
</evidence>
<dbReference type="EMBL" id="JBHRZN010000002">
    <property type="protein sequence ID" value="MFC3850221.1"/>
    <property type="molecule type" value="Genomic_DNA"/>
</dbReference>
<keyword evidence="2" id="KW-0472">Membrane</keyword>
<comment type="caution">
    <text evidence="4">The sequence shown here is derived from an EMBL/GenBank/DDBJ whole genome shotgun (WGS) entry which is preliminary data.</text>
</comment>